<organism evidence="1 2">
    <name type="scientific">Mytilus edulis</name>
    <name type="common">Blue mussel</name>
    <dbReference type="NCBI Taxonomy" id="6550"/>
    <lineage>
        <taxon>Eukaryota</taxon>
        <taxon>Metazoa</taxon>
        <taxon>Spiralia</taxon>
        <taxon>Lophotrochozoa</taxon>
        <taxon>Mollusca</taxon>
        <taxon>Bivalvia</taxon>
        <taxon>Autobranchia</taxon>
        <taxon>Pteriomorphia</taxon>
        <taxon>Mytilida</taxon>
        <taxon>Mytiloidea</taxon>
        <taxon>Mytilidae</taxon>
        <taxon>Mytilinae</taxon>
        <taxon>Mytilus</taxon>
    </lineage>
</organism>
<reference evidence="1" key="1">
    <citation type="submission" date="2021-03" db="EMBL/GenBank/DDBJ databases">
        <authorList>
            <person name="Bekaert M."/>
        </authorList>
    </citation>
    <scope>NUCLEOTIDE SEQUENCE</scope>
</reference>
<dbReference type="PANTHER" id="PTHR33845">
    <property type="entry name" value="C2H2-TYPE DOMAIN-CONTAINING PROTEIN"/>
    <property type="match status" value="1"/>
</dbReference>
<sequence>MVNKDAIMFKVEKAVEGITELQKHLLRSNNQELARTDIAKEMNVNDVIITCDWAMKFLPRRYREGQMDWFAKRGINLHVSVSLALDYVPRKPDRVKVVDTIHDLDVTKNKYTITNITSFYNFRFESSHLRMTQAYNIGEGKLVTLKLSKNSVQLKVLNDWTDMSLTDLITEGTEQASKQQKQSFICPMDGCIQEFKNQIKLDQHLLQGSCEYKLEKGPLKDQQKFCMPKCCPIIMAQQQRKTDKHDYKSAKSEIVRSQLKTEILETIED</sequence>
<gene>
    <name evidence="1" type="ORF">MEDL_68794</name>
</gene>
<dbReference type="OrthoDB" id="5984134at2759"/>
<protein>
    <recommendedName>
        <fullName evidence="3">C2H2-type domain-containing protein</fullName>
    </recommendedName>
</protein>
<comment type="caution">
    <text evidence="1">The sequence shown here is derived from an EMBL/GenBank/DDBJ whole genome shotgun (WGS) entry which is preliminary data.</text>
</comment>
<evidence type="ECO:0008006" key="3">
    <source>
        <dbReference type="Google" id="ProtNLM"/>
    </source>
</evidence>
<evidence type="ECO:0000313" key="1">
    <source>
        <dbReference type="EMBL" id="CAG2257580.1"/>
    </source>
</evidence>
<evidence type="ECO:0000313" key="2">
    <source>
        <dbReference type="Proteomes" id="UP000683360"/>
    </source>
</evidence>
<keyword evidence="2" id="KW-1185">Reference proteome</keyword>
<dbReference type="PANTHER" id="PTHR33845:SF1">
    <property type="entry name" value="C2H2-TYPE DOMAIN-CONTAINING PROTEIN"/>
    <property type="match status" value="1"/>
</dbReference>
<proteinExistence type="predicted"/>
<accession>A0A8S3VSF3</accession>
<dbReference type="EMBL" id="CAJPWZ010003330">
    <property type="protein sequence ID" value="CAG2257580.1"/>
    <property type="molecule type" value="Genomic_DNA"/>
</dbReference>
<dbReference type="Proteomes" id="UP000683360">
    <property type="component" value="Unassembled WGS sequence"/>
</dbReference>
<dbReference type="AlphaFoldDB" id="A0A8S3VSF3"/>
<name>A0A8S3VSF3_MYTED</name>